<protein>
    <submittedName>
        <fullName evidence="1">Uncharacterized protein</fullName>
    </submittedName>
</protein>
<dbReference type="EMBL" id="VSSQ01135524">
    <property type="protein sequence ID" value="MPN60366.1"/>
    <property type="molecule type" value="Genomic_DNA"/>
</dbReference>
<sequence>MLSVDPFAAVSAVFPKTPVPSNTKFLNVAVMPLAKVKKLFEAVVCFRMSF</sequence>
<name>A0A645JAB1_9ZZZZ</name>
<reference evidence="1" key="1">
    <citation type="submission" date="2019-08" db="EMBL/GenBank/DDBJ databases">
        <authorList>
            <person name="Kucharzyk K."/>
            <person name="Murdoch R.W."/>
            <person name="Higgins S."/>
            <person name="Loffler F."/>
        </authorList>
    </citation>
    <scope>NUCLEOTIDE SEQUENCE</scope>
</reference>
<evidence type="ECO:0000313" key="1">
    <source>
        <dbReference type="EMBL" id="MPN60366.1"/>
    </source>
</evidence>
<dbReference type="AlphaFoldDB" id="A0A645JAB1"/>
<gene>
    <name evidence="1" type="ORF">SDC9_208094</name>
</gene>
<organism evidence="1">
    <name type="scientific">bioreactor metagenome</name>
    <dbReference type="NCBI Taxonomy" id="1076179"/>
    <lineage>
        <taxon>unclassified sequences</taxon>
        <taxon>metagenomes</taxon>
        <taxon>ecological metagenomes</taxon>
    </lineage>
</organism>
<accession>A0A645JAB1</accession>
<comment type="caution">
    <text evidence="1">The sequence shown here is derived from an EMBL/GenBank/DDBJ whole genome shotgun (WGS) entry which is preliminary data.</text>
</comment>
<proteinExistence type="predicted"/>